<name>A0A4C1VGG0_EUMVA</name>
<organism evidence="1 2">
    <name type="scientific">Eumeta variegata</name>
    <name type="common">Bagworm moth</name>
    <name type="synonym">Eumeta japonica</name>
    <dbReference type="NCBI Taxonomy" id="151549"/>
    <lineage>
        <taxon>Eukaryota</taxon>
        <taxon>Metazoa</taxon>
        <taxon>Ecdysozoa</taxon>
        <taxon>Arthropoda</taxon>
        <taxon>Hexapoda</taxon>
        <taxon>Insecta</taxon>
        <taxon>Pterygota</taxon>
        <taxon>Neoptera</taxon>
        <taxon>Endopterygota</taxon>
        <taxon>Lepidoptera</taxon>
        <taxon>Glossata</taxon>
        <taxon>Ditrysia</taxon>
        <taxon>Tineoidea</taxon>
        <taxon>Psychidae</taxon>
        <taxon>Oiketicinae</taxon>
        <taxon>Eumeta</taxon>
    </lineage>
</organism>
<evidence type="ECO:0000313" key="1">
    <source>
        <dbReference type="EMBL" id="GBP38198.1"/>
    </source>
</evidence>
<protein>
    <submittedName>
        <fullName evidence="1">Uncharacterized protein</fullName>
    </submittedName>
</protein>
<accession>A0A4C1VGG0</accession>
<gene>
    <name evidence="1" type="ORF">EVAR_18077_1</name>
</gene>
<keyword evidence="2" id="KW-1185">Reference proteome</keyword>
<evidence type="ECO:0000313" key="2">
    <source>
        <dbReference type="Proteomes" id="UP000299102"/>
    </source>
</evidence>
<reference evidence="1 2" key="1">
    <citation type="journal article" date="2019" name="Commun. Biol.">
        <title>The bagworm genome reveals a unique fibroin gene that provides high tensile strength.</title>
        <authorList>
            <person name="Kono N."/>
            <person name="Nakamura H."/>
            <person name="Ohtoshi R."/>
            <person name="Tomita M."/>
            <person name="Numata K."/>
            <person name="Arakawa K."/>
        </authorList>
    </citation>
    <scope>NUCLEOTIDE SEQUENCE [LARGE SCALE GENOMIC DNA]</scope>
</reference>
<dbReference type="Proteomes" id="UP000299102">
    <property type="component" value="Unassembled WGS sequence"/>
</dbReference>
<dbReference type="AlphaFoldDB" id="A0A4C1VGG0"/>
<dbReference type="EMBL" id="BGZK01000345">
    <property type="protein sequence ID" value="GBP38198.1"/>
    <property type="molecule type" value="Genomic_DNA"/>
</dbReference>
<proteinExistence type="predicted"/>
<comment type="caution">
    <text evidence="1">The sequence shown here is derived from an EMBL/GenBank/DDBJ whole genome shotgun (WGS) entry which is preliminary data.</text>
</comment>
<sequence>MVTGTATSCDVKDVLTHCVHADELLAEARVVGQQAIGGAREVPAWSHASHLVKLEAAGEGDSICARVNPQPGSVPTRRRQFAPSLAACEGPPGGGRAYVTVNRFGE</sequence>